<keyword evidence="1" id="KW-1133">Transmembrane helix</keyword>
<proteinExistence type="predicted"/>
<dbReference type="EMBL" id="BAEE01000056">
    <property type="protein sequence ID" value="GAB10473.1"/>
    <property type="molecule type" value="Genomic_DNA"/>
</dbReference>
<keyword evidence="1" id="KW-0812">Transmembrane</keyword>
<accession>G7H3P8</accession>
<evidence type="ECO:0000313" key="2">
    <source>
        <dbReference type="EMBL" id="GAB10473.1"/>
    </source>
</evidence>
<dbReference type="AlphaFoldDB" id="G7H3P8"/>
<feature type="transmembrane region" description="Helical" evidence="1">
    <location>
        <begin position="107"/>
        <end position="129"/>
    </location>
</feature>
<organism evidence="2 3">
    <name type="scientific">Gordonia araii NBRC 100433</name>
    <dbReference type="NCBI Taxonomy" id="1073574"/>
    <lineage>
        <taxon>Bacteria</taxon>
        <taxon>Bacillati</taxon>
        <taxon>Actinomycetota</taxon>
        <taxon>Actinomycetes</taxon>
        <taxon>Mycobacteriales</taxon>
        <taxon>Gordoniaceae</taxon>
        <taxon>Gordonia</taxon>
    </lineage>
</organism>
<keyword evidence="3" id="KW-1185">Reference proteome</keyword>
<evidence type="ECO:0000313" key="3">
    <source>
        <dbReference type="Proteomes" id="UP000035088"/>
    </source>
</evidence>
<dbReference type="STRING" id="1073574.GOARA_056_02210"/>
<dbReference type="Proteomes" id="UP000035088">
    <property type="component" value="Unassembled WGS sequence"/>
</dbReference>
<comment type="caution">
    <text evidence="2">The sequence shown here is derived from an EMBL/GenBank/DDBJ whole genome shotgun (WGS) entry which is preliminary data.</text>
</comment>
<reference evidence="2 3" key="1">
    <citation type="submission" date="2011-11" db="EMBL/GenBank/DDBJ databases">
        <title>Whole genome shotgun sequence of Gordonia araii NBRC 100433.</title>
        <authorList>
            <person name="Yoshida Y."/>
            <person name="Hosoyama A."/>
            <person name="Tsuchikane K."/>
            <person name="Katsumata H."/>
            <person name="Yamazaki S."/>
            <person name="Fujita N."/>
        </authorList>
    </citation>
    <scope>NUCLEOTIDE SEQUENCE [LARGE SCALE GENOMIC DNA]</scope>
    <source>
        <strain evidence="2 3">NBRC 100433</strain>
    </source>
</reference>
<name>G7H3P8_9ACTN</name>
<dbReference type="RefSeq" id="WP_007322548.1">
    <property type="nucleotide sequence ID" value="NZ_BAEE01000056.1"/>
</dbReference>
<feature type="transmembrane region" description="Helical" evidence="1">
    <location>
        <begin position="54"/>
        <end position="75"/>
    </location>
</feature>
<feature type="transmembrane region" description="Helical" evidence="1">
    <location>
        <begin position="141"/>
        <end position="163"/>
    </location>
</feature>
<evidence type="ECO:0000256" key="1">
    <source>
        <dbReference type="SAM" id="Phobius"/>
    </source>
</evidence>
<keyword evidence="1" id="KW-0472">Membrane</keyword>
<protein>
    <submittedName>
        <fullName evidence="2">Uncharacterized protein</fullName>
    </submittedName>
</protein>
<gene>
    <name evidence="2" type="ORF">GOARA_056_02210</name>
</gene>
<sequence length="172" mass="18418">MAVRDAVTAGVTDVVWSLGFAARHAIPLLAVAALPAAQRVYAALHPGDDWVYSWPIEIVVLGLRLATVAVVWWLAQREDDIDDEKVRTFGTAFGAIGDYARAQWVRVLTAVIVAACLFGLLNVVAGPVVEALVEPGRAAEAWGFAIRNLVIIPLYFVAAYGIVRPALRADGA</sequence>